<dbReference type="Pfam" id="PF01339">
    <property type="entry name" value="CheB_methylest"/>
    <property type="match status" value="1"/>
</dbReference>
<evidence type="ECO:0000256" key="2">
    <source>
        <dbReference type="ARBA" id="ARBA00022500"/>
    </source>
</evidence>
<dbReference type="GO" id="GO:0005737">
    <property type="term" value="C:cytoplasm"/>
    <property type="evidence" value="ECO:0007669"/>
    <property type="project" value="UniProtKB-SubCell"/>
</dbReference>
<keyword evidence="4 6" id="KW-0378">Hydrolase</keyword>
<keyword evidence="3 6" id="KW-0597">Phosphoprotein</keyword>
<organism evidence="11 12">
    <name type="scientific">Sphaerotilus natans subsp. natans DSM 6575</name>
    <dbReference type="NCBI Taxonomy" id="1286631"/>
    <lineage>
        <taxon>Bacteria</taxon>
        <taxon>Pseudomonadati</taxon>
        <taxon>Pseudomonadota</taxon>
        <taxon>Betaproteobacteria</taxon>
        <taxon>Burkholderiales</taxon>
        <taxon>Sphaerotilaceae</taxon>
        <taxon>Sphaerotilus</taxon>
    </lineage>
</organism>
<evidence type="ECO:0000256" key="1">
    <source>
        <dbReference type="ARBA" id="ARBA00022490"/>
    </source>
</evidence>
<dbReference type="InterPro" id="IPR011006">
    <property type="entry name" value="CheY-like_superfamily"/>
</dbReference>
<evidence type="ECO:0000256" key="3">
    <source>
        <dbReference type="ARBA" id="ARBA00022553"/>
    </source>
</evidence>
<comment type="catalytic activity">
    <reaction evidence="5 6">
        <text>[protein]-L-glutamate 5-O-methyl ester + H2O = L-glutamyl-[protein] + methanol + H(+)</text>
        <dbReference type="Rhea" id="RHEA:23236"/>
        <dbReference type="Rhea" id="RHEA-COMP:10208"/>
        <dbReference type="Rhea" id="RHEA-COMP:10311"/>
        <dbReference type="ChEBI" id="CHEBI:15377"/>
        <dbReference type="ChEBI" id="CHEBI:15378"/>
        <dbReference type="ChEBI" id="CHEBI:17790"/>
        <dbReference type="ChEBI" id="CHEBI:29973"/>
        <dbReference type="ChEBI" id="CHEBI:82795"/>
        <dbReference type="EC" id="3.1.1.61"/>
    </reaction>
</comment>
<comment type="caution">
    <text evidence="11">The sequence shown here is derived from an EMBL/GenBank/DDBJ whole genome shotgun (WGS) entry which is preliminary data.</text>
</comment>
<feature type="domain" description="Response regulatory" evidence="9">
    <location>
        <begin position="16"/>
        <end position="133"/>
    </location>
</feature>
<dbReference type="InterPro" id="IPR001789">
    <property type="entry name" value="Sig_transdc_resp-reg_receiver"/>
</dbReference>
<dbReference type="GO" id="GO:0008984">
    <property type="term" value="F:protein-glutamate methylesterase activity"/>
    <property type="evidence" value="ECO:0007669"/>
    <property type="project" value="UniProtKB-UniRule"/>
</dbReference>
<evidence type="ECO:0000256" key="5">
    <source>
        <dbReference type="ARBA" id="ARBA00048267"/>
    </source>
</evidence>
<dbReference type="CDD" id="cd16432">
    <property type="entry name" value="CheB_Rec"/>
    <property type="match status" value="1"/>
</dbReference>
<dbReference type="InterPro" id="IPR035909">
    <property type="entry name" value="CheB_C"/>
</dbReference>
<feature type="modified residue" description="4-aspartylphosphate" evidence="6 8">
    <location>
        <position position="67"/>
    </location>
</feature>
<evidence type="ECO:0000256" key="6">
    <source>
        <dbReference type="HAMAP-Rule" id="MF_00099"/>
    </source>
</evidence>
<gene>
    <name evidence="6" type="primary">cheB</name>
    <name evidence="11" type="ORF">X805_31370</name>
</gene>
<dbReference type="PIRSF" id="PIRSF000876">
    <property type="entry name" value="RR_chemtxs_CheB"/>
    <property type="match status" value="1"/>
</dbReference>
<evidence type="ECO:0000313" key="12">
    <source>
        <dbReference type="Proteomes" id="UP000026714"/>
    </source>
</evidence>
<dbReference type="GO" id="GO:0050568">
    <property type="term" value="F:protein-glutamine glutaminase activity"/>
    <property type="evidence" value="ECO:0007669"/>
    <property type="project" value="UniProtKB-UniRule"/>
</dbReference>
<evidence type="ECO:0000256" key="8">
    <source>
        <dbReference type="PROSITE-ProRule" id="PRU00169"/>
    </source>
</evidence>
<accession>A0A059KJ71</accession>
<dbReference type="Proteomes" id="UP000026714">
    <property type="component" value="Unassembled WGS sequence"/>
</dbReference>
<feature type="active site" evidence="6 7">
    <location>
        <position position="204"/>
    </location>
</feature>
<dbReference type="eggNOG" id="COG2201">
    <property type="taxonomic scope" value="Bacteria"/>
</dbReference>
<dbReference type="CDD" id="cd17541">
    <property type="entry name" value="REC_CheB-like"/>
    <property type="match status" value="1"/>
</dbReference>
<dbReference type="EC" id="3.5.1.44" evidence="6"/>
<dbReference type="PROSITE" id="PS50122">
    <property type="entry name" value="CHEB"/>
    <property type="match status" value="1"/>
</dbReference>
<evidence type="ECO:0000259" key="9">
    <source>
        <dbReference type="PROSITE" id="PS50110"/>
    </source>
</evidence>
<dbReference type="Pfam" id="PF00072">
    <property type="entry name" value="Response_reg"/>
    <property type="match status" value="1"/>
</dbReference>
<comment type="catalytic activity">
    <reaction evidence="6">
        <text>L-glutaminyl-[protein] + H2O = L-glutamyl-[protein] + NH4(+)</text>
        <dbReference type="Rhea" id="RHEA:16441"/>
        <dbReference type="Rhea" id="RHEA-COMP:10207"/>
        <dbReference type="Rhea" id="RHEA-COMP:10208"/>
        <dbReference type="ChEBI" id="CHEBI:15377"/>
        <dbReference type="ChEBI" id="CHEBI:28938"/>
        <dbReference type="ChEBI" id="CHEBI:29973"/>
        <dbReference type="ChEBI" id="CHEBI:30011"/>
        <dbReference type="EC" id="3.5.1.44"/>
    </reaction>
</comment>
<dbReference type="STRING" id="34103.SAMN05421778_12212"/>
<dbReference type="PANTHER" id="PTHR42872">
    <property type="entry name" value="PROTEIN-GLUTAMATE METHYLESTERASE/PROTEIN-GLUTAMINE GLUTAMINASE"/>
    <property type="match status" value="1"/>
</dbReference>
<dbReference type="Gene3D" id="3.40.50.180">
    <property type="entry name" value="Methylesterase CheB, C-terminal domain"/>
    <property type="match status" value="1"/>
</dbReference>
<protein>
    <recommendedName>
        <fullName evidence="6">Protein-glutamate methylesterase/protein-glutamine glutaminase</fullName>
        <ecNumber evidence="6">3.1.1.61</ecNumber>
        <ecNumber evidence="6">3.5.1.44</ecNumber>
    </recommendedName>
</protein>
<evidence type="ECO:0000256" key="4">
    <source>
        <dbReference type="ARBA" id="ARBA00022801"/>
    </source>
</evidence>
<dbReference type="EC" id="3.1.1.61" evidence="6"/>
<feature type="active site" evidence="6 7">
    <location>
        <position position="230"/>
    </location>
</feature>
<feature type="active site" evidence="6 7">
    <location>
        <position position="326"/>
    </location>
</feature>
<dbReference type="NCBIfam" id="NF001965">
    <property type="entry name" value="PRK00742.1"/>
    <property type="match status" value="1"/>
</dbReference>
<dbReference type="SUPFAM" id="SSF52738">
    <property type="entry name" value="Methylesterase CheB, C-terminal domain"/>
    <property type="match status" value="1"/>
</dbReference>
<dbReference type="InterPro" id="IPR000673">
    <property type="entry name" value="Sig_transdc_resp-reg_Me-estase"/>
</dbReference>
<dbReference type="HAMAP" id="MF_00099">
    <property type="entry name" value="CheB_chemtxs"/>
    <property type="match status" value="1"/>
</dbReference>
<comment type="similarity">
    <text evidence="6">Belongs to the CheB family.</text>
</comment>
<keyword evidence="2 6" id="KW-0145">Chemotaxis</keyword>
<dbReference type="Gene3D" id="3.40.50.2300">
    <property type="match status" value="1"/>
</dbReference>
<comment type="subcellular location">
    <subcellularLocation>
        <location evidence="6">Cytoplasm</location>
    </subcellularLocation>
</comment>
<dbReference type="PATRIC" id="fig|1286631.3.peg.3061"/>
<evidence type="ECO:0000256" key="7">
    <source>
        <dbReference type="PROSITE-ProRule" id="PRU00050"/>
    </source>
</evidence>
<comment type="PTM">
    <text evidence="6">Phosphorylated by CheA. Phosphorylation of the N-terminal regulatory domain activates the methylesterase activity.</text>
</comment>
<dbReference type="SUPFAM" id="SSF52172">
    <property type="entry name" value="CheY-like"/>
    <property type="match status" value="1"/>
</dbReference>
<dbReference type="PANTHER" id="PTHR42872:SF6">
    <property type="entry name" value="PROTEIN-GLUTAMATE METHYLESTERASE_PROTEIN-GLUTAMINE GLUTAMINASE"/>
    <property type="match status" value="1"/>
</dbReference>
<name>A0A059KJ71_9BURK</name>
<dbReference type="AlphaFoldDB" id="A0A059KJ71"/>
<keyword evidence="12" id="KW-1185">Reference proteome</keyword>
<dbReference type="GO" id="GO:0006935">
    <property type="term" value="P:chemotaxis"/>
    <property type="evidence" value="ECO:0007669"/>
    <property type="project" value="UniProtKB-UniRule"/>
</dbReference>
<dbReference type="InterPro" id="IPR008248">
    <property type="entry name" value="CheB-like"/>
</dbReference>
<dbReference type="SMART" id="SM00448">
    <property type="entry name" value="REC"/>
    <property type="match status" value="1"/>
</dbReference>
<dbReference type="GO" id="GO:0000156">
    <property type="term" value="F:phosphorelay response regulator activity"/>
    <property type="evidence" value="ECO:0007669"/>
    <property type="project" value="InterPro"/>
</dbReference>
<keyword evidence="1 6" id="KW-0963">Cytoplasm</keyword>
<evidence type="ECO:0000313" key="11">
    <source>
        <dbReference type="EMBL" id="KDB51279.1"/>
    </source>
</evidence>
<evidence type="ECO:0000259" key="10">
    <source>
        <dbReference type="PROSITE" id="PS50122"/>
    </source>
</evidence>
<dbReference type="EMBL" id="AZRA01000090">
    <property type="protein sequence ID" value="KDB51279.1"/>
    <property type="molecule type" value="Genomic_DNA"/>
</dbReference>
<reference evidence="11 12" key="1">
    <citation type="journal article" date="2014" name="FEMS Microbiol. Ecol.">
        <title>Sphaerotilus natans encrusted with nanoball-shaped Fe(III) oxide minerals formed by nitrate-reducing mixotrophic Fe(II) oxidation.</title>
        <authorList>
            <person name="Park S."/>
            <person name="Kim D.H."/>
            <person name="Lee J.H."/>
            <person name="Hur H.G."/>
        </authorList>
    </citation>
    <scope>NUCLEOTIDE SEQUENCE [LARGE SCALE GENOMIC DNA]</scope>
    <source>
        <strain evidence="11 12">DSM 6575</strain>
    </source>
</reference>
<dbReference type="PROSITE" id="PS50110">
    <property type="entry name" value="RESPONSE_REGULATORY"/>
    <property type="match status" value="1"/>
</dbReference>
<comment type="domain">
    <text evidence="6">Contains a C-terminal catalytic domain, and an N-terminal region which modulates catalytic activity.</text>
</comment>
<proteinExistence type="inferred from homology"/>
<feature type="domain" description="CheB-type methylesterase" evidence="10">
    <location>
        <begin position="197"/>
        <end position="384"/>
    </location>
</feature>
<dbReference type="RefSeq" id="WP_051632121.1">
    <property type="nucleotide sequence ID" value="NZ_AZRA01000090.1"/>
</dbReference>
<sequence>MPVSFQPSRPPAAPIRIVVVDDSAVMRGLMSGIIARQADMECLGAACDALQAREMIRELDPDVITLDMAMPKMDGLEFLDRLMRLRPTPVVMVTSAAQRQPDIVTRALALGAAAVIDKAAVGVPGAFEAFERELLTALRQAVQSRPAAPRRSMSAAPAIVPAPAPSVASPAPLQAQTAVPPAMPGGPAVEVGERRIRLIAIGASTGGPEATPHVIRALSPQVPPVVIVQHIPGGFSARYAARLDTLGTLRVCEARDEMVLQQGHGYVAPGGRHLSVVKVGASLVARVTDTEPVNRHRPSVDVLFRSVAQVVGDRALGVMLTGMGGDGAEGMRRMRDAGAWNIAQDEATSAIFGMPKEAIRAGACQEVLALQAIGPRLMALLGLVGSGAAGALRSETSTAGR</sequence>
<comment type="function">
    <text evidence="6">Involved in chemotaxis. Part of a chemotaxis signal transduction system that modulates chemotaxis in response to various stimuli. Catalyzes the demethylation of specific methylglutamate residues introduced into the chemoreceptors (methyl-accepting chemotaxis proteins or MCP) by CheR. Also mediates the irreversible deamidation of specific glutamine residues to glutamic acid.</text>
</comment>